<keyword evidence="3" id="KW-1185">Reference proteome</keyword>
<dbReference type="AlphaFoldDB" id="A0A1X6NWU3"/>
<dbReference type="Proteomes" id="UP000218209">
    <property type="component" value="Unassembled WGS sequence"/>
</dbReference>
<feature type="coiled-coil region" evidence="1">
    <location>
        <begin position="169"/>
        <end position="198"/>
    </location>
</feature>
<protein>
    <submittedName>
        <fullName evidence="2">Uncharacterized protein</fullName>
    </submittedName>
</protein>
<evidence type="ECO:0000313" key="2">
    <source>
        <dbReference type="EMBL" id="OSX73015.1"/>
    </source>
</evidence>
<reference evidence="2 3" key="1">
    <citation type="submission" date="2017-03" db="EMBL/GenBank/DDBJ databases">
        <title>WGS assembly of Porphyra umbilicalis.</title>
        <authorList>
            <person name="Brawley S.H."/>
            <person name="Blouin N.A."/>
            <person name="Ficko-Blean E."/>
            <person name="Wheeler G.L."/>
            <person name="Lohr M."/>
            <person name="Goodson H.V."/>
            <person name="Jenkins J.W."/>
            <person name="Blaby-Haas C.E."/>
            <person name="Helliwell K.E."/>
            <person name="Chan C."/>
            <person name="Marriage T."/>
            <person name="Bhattacharya D."/>
            <person name="Klein A.S."/>
            <person name="Badis Y."/>
            <person name="Brodie J."/>
            <person name="Cao Y."/>
            <person name="Collen J."/>
            <person name="Dittami S.M."/>
            <person name="Gachon C.M."/>
            <person name="Green B.R."/>
            <person name="Karpowicz S."/>
            <person name="Kim J.W."/>
            <person name="Kudahl U."/>
            <person name="Lin S."/>
            <person name="Michel G."/>
            <person name="Mittag M."/>
            <person name="Olson B.J."/>
            <person name="Pangilinan J."/>
            <person name="Peng Y."/>
            <person name="Qiu H."/>
            <person name="Shu S."/>
            <person name="Singer J.T."/>
            <person name="Smith A.G."/>
            <person name="Sprecher B.N."/>
            <person name="Wagner V."/>
            <person name="Wang W."/>
            <person name="Wang Z.-Y."/>
            <person name="Yan J."/>
            <person name="Yarish C."/>
            <person name="Zoeuner-Riek S."/>
            <person name="Zhuang Y."/>
            <person name="Zou Y."/>
            <person name="Lindquist E.A."/>
            <person name="Grimwood J."/>
            <person name="Barry K."/>
            <person name="Rokhsar D.S."/>
            <person name="Schmutz J."/>
            <person name="Stiller J.W."/>
            <person name="Grossman A.R."/>
            <person name="Prochnik S.E."/>
        </authorList>
    </citation>
    <scope>NUCLEOTIDE SEQUENCE [LARGE SCALE GENOMIC DNA]</scope>
    <source>
        <strain evidence="2">4086291</strain>
    </source>
</reference>
<evidence type="ECO:0000256" key="1">
    <source>
        <dbReference type="SAM" id="Coils"/>
    </source>
</evidence>
<name>A0A1X6NWU3_PORUM</name>
<proteinExistence type="predicted"/>
<evidence type="ECO:0000313" key="3">
    <source>
        <dbReference type="Proteomes" id="UP000218209"/>
    </source>
</evidence>
<accession>A0A1X6NWU3</accession>
<organism evidence="2 3">
    <name type="scientific">Porphyra umbilicalis</name>
    <name type="common">Purple laver</name>
    <name type="synonym">Red alga</name>
    <dbReference type="NCBI Taxonomy" id="2786"/>
    <lineage>
        <taxon>Eukaryota</taxon>
        <taxon>Rhodophyta</taxon>
        <taxon>Bangiophyceae</taxon>
        <taxon>Bangiales</taxon>
        <taxon>Bangiaceae</taxon>
        <taxon>Porphyra</taxon>
    </lineage>
</organism>
<sequence length="224" mass="25464">MTERFQIVTNSFNANPRVTFKTDHRHAKDRFQLFAKSIVALDKKRATKCATEEVLTPMELLLVDVVEEMNGFNERTAAERKERTAAEEEWMKNGEQVRRLAMATRGECTTASTLTTSNGSGVGGLMEPCPTRRRGRPEDFDDAEFVSVLETSDKRKQDMAARELVLREKQLAHDEAALAEARLRREEESRARVEQETRSAMDAAAARQTNLALARIWSGCRSRW</sequence>
<keyword evidence="1" id="KW-0175">Coiled coil</keyword>
<dbReference type="EMBL" id="KV919024">
    <property type="protein sequence ID" value="OSX73015.1"/>
    <property type="molecule type" value="Genomic_DNA"/>
</dbReference>
<gene>
    <name evidence="2" type="ORF">BU14_0384s0002</name>
</gene>